<dbReference type="Pfam" id="PF00132">
    <property type="entry name" value="Hexapep"/>
    <property type="match status" value="1"/>
</dbReference>
<dbReference type="EMBL" id="AP019831">
    <property type="protein sequence ID" value="BBM44033.1"/>
    <property type="molecule type" value="Genomic_DNA"/>
</dbReference>
<proteinExistence type="inferred from homology"/>
<evidence type="ECO:0000256" key="6">
    <source>
        <dbReference type="ARBA" id="ARBA00049486"/>
    </source>
</evidence>
<dbReference type="PANTHER" id="PTHR42811">
    <property type="entry name" value="SERINE ACETYLTRANSFERASE"/>
    <property type="match status" value="1"/>
</dbReference>
<organism evidence="9 10">
    <name type="scientific">Leptotrichia trevisanii</name>
    <dbReference type="NCBI Taxonomy" id="109328"/>
    <lineage>
        <taxon>Bacteria</taxon>
        <taxon>Fusobacteriati</taxon>
        <taxon>Fusobacteriota</taxon>
        <taxon>Fusobacteriia</taxon>
        <taxon>Fusobacteriales</taxon>
        <taxon>Leptotrichiaceae</taxon>
        <taxon>Leptotrichia</taxon>
    </lineage>
</organism>
<keyword evidence="2" id="KW-0028">Amino-acid biosynthesis</keyword>
<evidence type="ECO:0000313" key="9">
    <source>
        <dbReference type="EMBL" id="BBM51190.1"/>
    </source>
</evidence>
<evidence type="ECO:0000256" key="3">
    <source>
        <dbReference type="ARBA" id="ARBA00022679"/>
    </source>
</evidence>
<evidence type="ECO:0000313" key="10">
    <source>
        <dbReference type="Proteomes" id="UP000321378"/>
    </source>
</evidence>
<dbReference type="PIRSF" id="PIRSF000441">
    <property type="entry name" value="CysE"/>
    <property type="match status" value="1"/>
</dbReference>
<keyword evidence="3 7" id="KW-0808">Transferase</keyword>
<keyword evidence="4" id="KW-0677">Repeat</keyword>
<dbReference type="Proteomes" id="UP000422644">
    <property type="component" value="Chromosome"/>
</dbReference>
<comment type="similarity">
    <text evidence="1 7">Belongs to the transferase hexapeptide repeat family.</text>
</comment>
<dbReference type="GO" id="GO:0006535">
    <property type="term" value="P:cysteine biosynthetic process from serine"/>
    <property type="evidence" value="ECO:0007669"/>
    <property type="project" value="InterPro"/>
</dbReference>
<dbReference type="FunFam" id="2.160.10.10:FF:000007">
    <property type="entry name" value="Serine acetyltransferase"/>
    <property type="match status" value="1"/>
</dbReference>
<keyword evidence="11" id="KW-1185">Reference proteome</keyword>
<comment type="catalytic activity">
    <reaction evidence="6 7">
        <text>L-serine + acetyl-CoA = O-acetyl-L-serine + CoA</text>
        <dbReference type="Rhea" id="RHEA:24560"/>
        <dbReference type="ChEBI" id="CHEBI:33384"/>
        <dbReference type="ChEBI" id="CHEBI:57287"/>
        <dbReference type="ChEBI" id="CHEBI:57288"/>
        <dbReference type="ChEBI" id="CHEBI:58340"/>
        <dbReference type="EC" id="2.3.1.30"/>
    </reaction>
</comment>
<dbReference type="SUPFAM" id="SSF51161">
    <property type="entry name" value="Trimeric LpxA-like enzymes"/>
    <property type="match status" value="1"/>
</dbReference>
<dbReference type="InterPro" id="IPR011004">
    <property type="entry name" value="Trimer_LpxA-like_sf"/>
</dbReference>
<dbReference type="InterPro" id="IPR053376">
    <property type="entry name" value="Serine_acetyltransferase"/>
</dbReference>
<sequence>MIIIFKWLRNEINNIAEKDPAVRHKIEVFLYPSLHAVINHRIAHFFQNHKLYFFARLISQISRFLTGIEIHPGAKLGNKIFFDHGMGIVIGETAEIGDNCVIYHGVTLGGVSASKTKRHPTLKENVTVGTGAKLLGNIVIGKNVRVGANSVVLRDVPDEAVAVGIPARIIPKTEEDYYMWYI</sequence>
<evidence type="ECO:0000256" key="4">
    <source>
        <dbReference type="ARBA" id="ARBA00022737"/>
    </source>
</evidence>
<dbReference type="CDD" id="cd03354">
    <property type="entry name" value="LbH_SAT"/>
    <property type="match status" value="1"/>
</dbReference>
<dbReference type="InterPro" id="IPR042122">
    <property type="entry name" value="Ser_AcTrfase_N_sf"/>
</dbReference>
<dbReference type="InterPro" id="IPR005881">
    <property type="entry name" value="Ser_O-AcTrfase"/>
</dbReference>
<dbReference type="InterPro" id="IPR045304">
    <property type="entry name" value="LbH_SAT"/>
</dbReference>
<name>A0A510L222_9FUSO</name>
<dbReference type="Gene3D" id="1.10.3130.10">
    <property type="entry name" value="serine acetyltransferase, domain 1"/>
    <property type="match status" value="1"/>
</dbReference>
<reference evidence="9 10" key="2">
    <citation type="submission" date="2019-07" db="EMBL/GenBank/DDBJ databases">
        <title>Complete Genome Sequence of Leptotrichia trevisanii Strain JMUB3935.</title>
        <authorList>
            <person name="Watanabe S."/>
            <person name="Cui L."/>
        </authorList>
    </citation>
    <scope>NUCLEOTIDE SEQUENCE [LARGE SCALE GENOMIC DNA]</scope>
    <source>
        <strain evidence="9 10">JMUB3935</strain>
    </source>
</reference>
<keyword evidence="5 7" id="KW-0012">Acyltransferase</keyword>
<dbReference type="PROSITE" id="PS00101">
    <property type="entry name" value="HEXAPEP_TRANSFERASES"/>
    <property type="match status" value="1"/>
</dbReference>
<protein>
    <recommendedName>
        <fullName evidence="7">Serine acetyltransferase</fullName>
        <ecNumber evidence="7">2.3.1.30</ecNumber>
    </recommendedName>
</protein>
<evidence type="ECO:0000313" key="11">
    <source>
        <dbReference type="Proteomes" id="UP000422644"/>
    </source>
</evidence>
<dbReference type="AlphaFoldDB" id="A0A510L222"/>
<dbReference type="RefSeq" id="WP_036095876.1">
    <property type="nucleotide sequence ID" value="NZ_AP019831.1"/>
</dbReference>
<dbReference type="GO" id="GO:0005737">
    <property type="term" value="C:cytoplasm"/>
    <property type="evidence" value="ECO:0007669"/>
    <property type="project" value="InterPro"/>
</dbReference>
<dbReference type="InterPro" id="IPR001451">
    <property type="entry name" value="Hexapep"/>
</dbReference>
<dbReference type="EMBL" id="AP019840">
    <property type="protein sequence ID" value="BBM51190.1"/>
    <property type="molecule type" value="Genomic_DNA"/>
</dbReference>
<dbReference type="Gene3D" id="2.160.10.10">
    <property type="entry name" value="Hexapeptide repeat proteins"/>
    <property type="match status" value="1"/>
</dbReference>
<dbReference type="EC" id="2.3.1.30" evidence="7"/>
<reference evidence="8 11" key="1">
    <citation type="submission" date="2019-07" db="EMBL/GenBank/DDBJ databases">
        <title>Complete Genome Sequence of Leptotrichia trevisanii Strain JMUB3870.</title>
        <authorList>
            <person name="Watanabe S."/>
            <person name="Cui L."/>
        </authorList>
    </citation>
    <scope>NUCLEOTIDE SEQUENCE [LARGE SCALE GENOMIC DNA]</scope>
    <source>
        <strain evidence="8 11">JMUB3870</strain>
    </source>
</reference>
<evidence type="ECO:0000256" key="2">
    <source>
        <dbReference type="ARBA" id="ARBA00022605"/>
    </source>
</evidence>
<dbReference type="GO" id="GO:0009001">
    <property type="term" value="F:serine O-acetyltransferase activity"/>
    <property type="evidence" value="ECO:0007669"/>
    <property type="project" value="UniProtKB-EC"/>
</dbReference>
<dbReference type="NCBIfam" id="TIGR01172">
    <property type="entry name" value="cysE"/>
    <property type="match status" value="1"/>
</dbReference>
<dbReference type="Proteomes" id="UP000321378">
    <property type="component" value="Chromosome"/>
</dbReference>
<dbReference type="OrthoDB" id="9801456at2"/>
<dbReference type="NCBIfam" id="NF041874">
    <property type="entry name" value="EPS_EpsC"/>
    <property type="match status" value="1"/>
</dbReference>
<dbReference type="InterPro" id="IPR018357">
    <property type="entry name" value="Hexapep_transf_CS"/>
</dbReference>
<evidence type="ECO:0000256" key="5">
    <source>
        <dbReference type="ARBA" id="ARBA00023315"/>
    </source>
</evidence>
<gene>
    <name evidence="8" type="ORF">JMUB3870_0123</name>
    <name evidence="9" type="ORF">JMUB3935_0140</name>
</gene>
<accession>A0A510L222</accession>
<evidence type="ECO:0000313" key="8">
    <source>
        <dbReference type="EMBL" id="BBM44033.1"/>
    </source>
</evidence>
<evidence type="ECO:0000256" key="7">
    <source>
        <dbReference type="PIRNR" id="PIRNR000441"/>
    </source>
</evidence>
<dbReference type="STRING" id="1122173.GCA_000482505_02032"/>
<evidence type="ECO:0000256" key="1">
    <source>
        <dbReference type="ARBA" id="ARBA00007274"/>
    </source>
</evidence>